<evidence type="ECO:0008006" key="5">
    <source>
        <dbReference type="Google" id="ProtNLM"/>
    </source>
</evidence>
<dbReference type="PATRIC" id="fig|1303518.3.peg.1128"/>
<dbReference type="PROSITE" id="PS51257">
    <property type="entry name" value="PROKAR_LIPOPROTEIN"/>
    <property type="match status" value="1"/>
</dbReference>
<feature type="chain" id="PRO_5004486214" description="Prokaryotic membrane lipoprotein lipid attachment site" evidence="2">
    <location>
        <begin position="34"/>
        <end position="76"/>
    </location>
</feature>
<keyword evidence="2" id="KW-0732">Signal</keyword>
<dbReference type="Proteomes" id="UP000014227">
    <property type="component" value="Chromosome I"/>
</dbReference>
<dbReference type="STRING" id="454171.CP488_00051"/>
<organism evidence="3 4">
    <name type="scientific">Chthonomonas calidirosea (strain DSM 23976 / ICMP 18418 / T49)</name>
    <dbReference type="NCBI Taxonomy" id="1303518"/>
    <lineage>
        <taxon>Bacteria</taxon>
        <taxon>Bacillati</taxon>
        <taxon>Armatimonadota</taxon>
        <taxon>Chthonomonadia</taxon>
        <taxon>Chthonomonadales</taxon>
        <taxon>Chthonomonadaceae</taxon>
        <taxon>Chthonomonas</taxon>
    </lineage>
</organism>
<feature type="compositionally biased region" description="Gly residues" evidence="1">
    <location>
        <begin position="66"/>
        <end position="76"/>
    </location>
</feature>
<dbReference type="InParanoid" id="S0EYH9"/>
<accession>S0EYH9</accession>
<sequence length="76" mass="8239">MQLERRETNRFVQKWRLGLFPLLLLLVSGCSHNPTLTAAPPPSPEAVKPPAVQHTYPHMKPPPLTGKGGAGGGINY</sequence>
<reference evidence="4" key="1">
    <citation type="submission" date="2013-03" db="EMBL/GenBank/DDBJ databases">
        <title>Genome sequence of Chthonomonas calidirosea, the first sequenced genome from the Armatimonadetes phylum (formally candidate division OP10).</title>
        <authorList>
            <person name="Lee K.C.Y."/>
            <person name="Morgan X.C."/>
            <person name="Dunfield P.F."/>
            <person name="Tamas I."/>
            <person name="Houghton K.M."/>
            <person name="Vyssotski M."/>
            <person name="Ryan J.L.J."/>
            <person name="Lagutin K."/>
            <person name="McDonald I.R."/>
            <person name="Stott M.B."/>
        </authorList>
    </citation>
    <scope>NUCLEOTIDE SEQUENCE [LARGE SCALE GENOMIC DNA]</scope>
    <source>
        <strain evidence="4">DSM 23976 / ICMP 18418 / T49</strain>
    </source>
</reference>
<evidence type="ECO:0000256" key="1">
    <source>
        <dbReference type="SAM" id="MobiDB-lite"/>
    </source>
</evidence>
<name>S0EYH9_CHTCT</name>
<evidence type="ECO:0000256" key="2">
    <source>
        <dbReference type="SAM" id="SignalP"/>
    </source>
</evidence>
<keyword evidence="4" id="KW-1185">Reference proteome</keyword>
<evidence type="ECO:0000313" key="3">
    <source>
        <dbReference type="EMBL" id="CCW34927.1"/>
    </source>
</evidence>
<dbReference type="KEGG" id="ccz:CCALI_01105"/>
<gene>
    <name evidence="3" type="ORF">CCALI_01105</name>
</gene>
<evidence type="ECO:0000313" key="4">
    <source>
        <dbReference type="Proteomes" id="UP000014227"/>
    </source>
</evidence>
<dbReference type="HOGENOM" id="CLU_2647957_0_0_0"/>
<protein>
    <recommendedName>
        <fullName evidence="5">Prokaryotic membrane lipoprotein lipid attachment site</fullName>
    </recommendedName>
</protein>
<dbReference type="EMBL" id="HF951689">
    <property type="protein sequence ID" value="CCW34927.1"/>
    <property type="molecule type" value="Genomic_DNA"/>
</dbReference>
<dbReference type="RefSeq" id="WP_016482474.1">
    <property type="nucleotide sequence ID" value="NC_021487.1"/>
</dbReference>
<dbReference type="AlphaFoldDB" id="S0EYH9"/>
<feature type="region of interest" description="Disordered" evidence="1">
    <location>
        <begin position="35"/>
        <end position="76"/>
    </location>
</feature>
<proteinExistence type="predicted"/>
<feature type="signal peptide" evidence="2">
    <location>
        <begin position="1"/>
        <end position="33"/>
    </location>
</feature>